<protein>
    <submittedName>
        <fullName evidence="4">DUF1266 domain-containing protein</fullName>
    </submittedName>
</protein>
<keyword evidence="5" id="KW-1185">Reference proteome</keyword>
<evidence type="ECO:0000313" key="4">
    <source>
        <dbReference type="EMBL" id="RKI90326.1"/>
    </source>
</evidence>
<dbReference type="OrthoDB" id="6820768at2"/>
<keyword evidence="2" id="KW-1133">Transmembrane helix</keyword>
<reference evidence="4 5" key="1">
    <citation type="submission" date="2018-09" db="EMBL/GenBank/DDBJ databases">
        <title>Murine metabolic-syndrome-specific gut microbial biobank.</title>
        <authorList>
            <person name="Liu C."/>
        </authorList>
    </citation>
    <scope>NUCLEOTIDE SEQUENCE [LARGE SCALE GENOMIC DNA]</scope>
    <source>
        <strain evidence="4 5">0.1xD8-82</strain>
    </source>
</reference>
<dbReference type="EMBL" id="RAYQ01000015">
    <property type="protein sequence ID" value="RKI90326.1"/>
    <property type="molecule type" value="Genomic_DNA"/>
</dbReference>
<proteinExistence type="predicted"/>
<dbReference type="Pfam" id="PF06889">
    <property type="entry name" value="DUF1266"/>
    <property type="match status" value="1"/>
</dbReference>
<keyword evidence="2" id="KW-0812">Transmembrane</keyword>
<dbReference type="Proteomes" id="UP000280696">
    <property type="component" value="Unassembled WGS sequence"/>
</dbReference>
<dbReference type="AlphaFoldDB" id="A0A3A9ASW5"/>
<feature type="transmembrane region" description="Helical" evidence="2">
    <location>
        <begin position="41"/>
        <end position="61"/>
    </location>
</feature>
<sequence length="717" mass="80966">MSDSQPLGSLLAGMNTEAFVSGINWKNGGMAEMGRICRTRIILLVLVMVLSVMSAGCGTQPSGASASFKKKTNMSNKDSALDTEPSEDFKGSADSKDEESPFVYLEKKEIEDINEPGAVYEIYMPKDAEVTSGFASLNQHGISYSADVYGYGEAAERYASFEDHLTLKQKYAHEADSDYIDVADTGIIENGEDRYFIFTGRGVDYDGVSFELRQLYYLEMQPSGAGILWNAIVYEDYADEDTEPLIDELAACHGINLDLIKPGSSWEVNMDQDTYQAREGDKALEDVEGYAYMGLTSISDYYREAHCSLMLPKARIADIDRTSAYSFLHGVLISADVSEIYSGNALVTEMKSSADIKYETALHNTQTIRNVQRSAMLPVPGFENALQMAISYEKKGYQSEEYLPRVEALCYIPIDDTFYLALEIFLSYEQWDPSTDAVIAELETAYGIDLFKYCGGPKEPEVSDSKQESTDAGKAAPITMAMLMGGNEGTSAPPSLPDTVLWFNATYAPLTYSNGFNWRLVGGLKITEENKELTDWGLQNSWNITDRESALEAAERLKQQGHRQTCQEYMDELKEMGLLDLEEKEFRKKFLQTKLSSDYRYVIAYNMYQEGLDADYMAAWDLCRVNQLYADFYILGYMTYEEAMDASLENSLVLQKLYSSWEEMVDGYMLGFQFWSRDSASKEDSPTKERYRYYEMLKGSDDSPYELDWNMELTKSW</sequence>
<evidence type="ECO:0000313" key="5">
    <source>
        <dbReference type="Proteomes" id="UP000280696"/>
    </source>
</evidence>
<feature type="compositionally biased region" description="Basic and acidic residues" evidence="1">
    <location>
        <begin position="87"/>
        <end position="97"/>
    </location>
</feature>
<feature type="domain" description="DUF1266" evidence="3">
    <location>
        <begin position="538"/>
        <end position="709"/>
    </location>
</feature>
<comment type="caution">
    <text evidence="4">The sequence shown here is derived from an EMBL/GenBank/DDBJ whole genome shotgun (WGS) entry which is preliminary data.</text>
</comment>
<organism evidence="4 5">
    <name type="scientific">Parablautia intestinalis</name>
    <dbReference type="NCBI Taxonomy" id="2320100"/>
    <lineage>
        <taxon>Bacteria</taxon>
        <taxon>Bacillati</taxon>
        <taxon>Bacillota</taxon>
        <taxon>Clostridia</taxon>
        <taxon>Lachnospirales</taxon>
        <taxon>Lachnospiraceae</taxon>
        <taxon>Parablautia</taxon>
    </lineage>
</organism>
<feature type="region of interest" description="Disordered" evidence="1">
    <location>
        <begin position="59"/>
        <end position="97"/>
    </location>
</feature>
<name>A0A3A9ASW5_9FIRM</name>
<evidence type="ECO:0000256" key="1">
    <source>
        <dbReference type="SAM" id="MobiDB-lite"/>
    </source>
</evidence>
<dbReference type="InterPro" id="IPR009677">
    <property type="entry name" value="DUF1266"/>
</dbReference>
<gene>
    <name evidence="4" type="ORF">D7V94_14525</name>
</gene>
<evidence type="ECO:0000256" key="2">
    <source>
        <dbReference type="SAM" id="Phobius"/>
    </source>
</evidence>
<evidence type="ECO:0000259" key="3">
    <source>
        <dbReference type="Pfam" id="PF06889"/>
    </source>
</evidence>
<accession>A0A3A9ASW5</accession>
<keyword evidence="2" id="KW-0472">Membrane</keyword>